<protein>
    <submittedName>
        <fullName evidence="2">Uncharacterized protein</fullName>
    </submittedName>
</protein>
<reference evidence="2 3" key="1">
    <citation type="submission" date="2014-04" db="EMBL/GenBank/DDBJ databases">
        <title>Genome assembly of Hyalangium minutum DSM 14724.</title>
        <authorList>
            <person name="Sharma G."/>
            <person name="Subramanian S."/>
        </authorList>
    </citation>
    <scope>NUCLEOTIDE SEQUENCE [LARGE SCALE GENOMIC DNA]</scope>
    <source>
        <strain evidence="2 3">DSM 14724</strain>
    </source>
</reference>
<feature type="region of interest" description="Disordered" evidence="1">
    <location>
        <begin position="13"/>
        <end position="59"/>
    </location>
</feature>
<organism evidence="2 3">
    <name type="scientific">Hyalangium minutum</name>
    <dbReference type="NCBI Taxonomy" id="394096"/>
    <lineage>
        <taxon>Bacteria</taxon>
        <taxon>Pseudomonadati</taxon>
        <taxon>Myxococcota</taxon>
        <taxon>Myxococcia</taxon>
        <taxon>Myxococcales</taxon>
        <taxon>Cystobacterineae</taxon>
        <taxon>Archangiaceae</taxon>
        <taxon>Hyalangium</taxon>
    </lineage>
</organism>
<name>A0A085WQQ5_9BACT</name>
<evidence type="ECO:0000313" key="2">
    <source>
        <dbReference type="EMBL" id="KFE70018.1"/>
    </source>
</evidence>
<dbReference type="AlphaFoldDB" id="A0A085WQQ5"/>
<accession>A0A085WQQ5</accession>
<comment type="caution">
    <text evidence="2">The sequence shown here is derived from an EMBL/GenBank/DDBJ whole genome shotgun (WGS) entry which is preliminary data.</text>
</comment>
<dbReference type="Proteomes" id="UP000028725">
    <property type="component" value="Unassembled WGS sequence"/>
</dbReference>
<gene>
    <name evidence="2" type="ORF">DB31_5060</name>
</gene>
<proteinExistence type="predicted"/>
<evidence type="ECO:0000313" key="3">
    <source>
        <dbReference type="Proteomes" id="UP000028725"/>
    </source>
</evidence>
<sequence length="156" mass="16729">MLNGYRFTAGSRYGAPQSGLTGRGPLGSARVPPSADGSSRAGRPALPRSTGCGHTVVPEWPRSYHGPLGSRLYGRTARNDAVALVAHSAPARTARLRRCHHFCQHPLLRLAQPPPAASLRLHHTPRHRHPVPALDLSPVLELLPAPPRRGLAASLR</sequence>
<evidence type="ECO:0000256" key="1">
    <source>
        <dbReference type="SAM" id="MobiDB-lite"/>
    </source>
</evidence>
<keyword evidence="3" id="KW-1185">Reference proteome</keyword>
<dbReference type="EMBL" id="JMCB01000003">
    <property type="protein sequence ID" value="KFE70018.1"/>
    <property type="molecule type" value="Genomic_DNA"/>
</dbReference>